<organism evidence="1 2">
    <name type="scientific">Coregonus suidteri</name>
    <dbReference type="NCBI Taxonomy" id="861788"/>
    <lineage>
        <taxon>Eukaryota</taxon>
        <taxon>Metazoa</taxon>
        <taxon>Chordata</taxon>
        <taxon>Craniata</taxon>
        <taxon>Vertebrata</taxon>
        <taxon>Euteleostomi</taxon>
        <taxon>Actinopterygii</taxon>
        <taxon>Neopterygii</taxon>
        <taxon>Teleostei</taxon>
        <taxon>Protacanthopterygii</taxon>
        <taxon>Salmoniformes</taxon>
        <taxon>Salmonidae</taxon>
        <taxon>Coregoninae</taxon>
        <taxon>Coregonus</taxon>
    </lineage>
</organism>
<reference evidence="1 2" key="1">
    <citation type="submission" date="2021-04" db="EMBL/GenBank/DDBJ databases">
        <authorList>
            <person name="De Guttry C."/>
            <person name="Zahm M."/>
            <person name="Klopp C."/>
            <person name="Cabau C."/>
            <person name="Louis A."/>
            <person name="Berthelot C."/>
            <person name="Parey E."/>
            <person name="Roest Crollius H."/>
            <person name="Montfort J."/>
            <person name="Robinson-Rechavi M."/>
            <person name="Bucao C."/>
            <person name="Bouchez O."/>
            <person name="Gislard M."/>
            <person name="Lluch J."/>
            <person name="Milhes M."/>
            <person name="Lampietro C."/>
            <person name="Lopez Roques C."/>
            <person name="Donnadieu C."/>
            <person name="Braasch I."/>
            <person name="Desvignes T."/>
            <person name="Postlethwait J."/>
            <person name="Bobe J."/>
            <person name="Wedekind C."/>
            <person name="Guiguen Y."/>
        </authorList>
    </citation>
    <scope>NUCLEOTIDE SEQUENCE [LARGE SCALE GENOMIC DNA]</scope>
    <source>
        <strain evidence="1">Cs_M1</strain>
        <tissue evidence="1">Blood</tissue>
    </source>
</reference>
<comment type="caution">
    <text evidence="1">The sequence shown here is derived from an EMBL/GenBank/DDBJ whole genome shotgun (WGS) entry which is preliminary data.</text>
</comment>
<evidence type="ECO:0000313" key="2">
    <source>
        <dbReference type="Proteomes" id="UP001356427"/>
    </source>
</evidence>
<dbReference type="Proteomes" id="UP001356427">
    <property type="component" value="Unassembled WGS sequence"/>
</dbReference>
<protein>
    <submittedName>
        <fullName evidence="1">Uncharacterized protein</fullName>
    </submittedName>
</protein>
<dbReference type="EMBL" id="JAGTTL010000030">
    <property type="protein sequence ID" value="KAK6298627.1"/>
    <property type="molecule type" value="Genomic_DNA"/>
</dbReference>
<name>A0AAN8QR24_9TELE</name>
<accession>A0AAN8QR24</accession>
<dbReference type="AlphaFoldDB" id="A0AAN8QR24"/>
<sequence length="113" mass="11997">MAETSVPVYICNKQKSNIVIVGLLDLNTVWSTSRVAQWSKALHRSASCATRDPGSNPGSVVAGRDQETHGAVHNWPSVVQGRGGNGRQGCSSVGRAWRLQRQGCGFDSHGGPV</sequence>
<gene>
    <name evidence="1" type="ORF">J4Q44_G00316820</name>
</gene>
<keyword evidence="2" id="KW-1185">Reference proteome</keyword>
<proteinExistence type="predicted"/>
<evidence type="ECO:0000313" key="1">
    <source>
        <dbReference type="EMBL" id="KAK6298627.1"/>
    </source>
</evidence>